<protein>
    <recommendedName>
        <fullName evidence="2">MoaF-like domain-containing protein</fullName>
    </recommendedName>
</protein>
<comment type="caution">
    <text evidence="4">The sequence shown here is derived from an EMBL/GenBank/DDBJ whole genome shotgun (WGS) entry which is preliminary data.</text>
</comment>
<dbReference type="Proteomes" id="UP000528608">
    <property type="component" value="Unassembled WGS sequence"/>
</dbReference>
<name>A0A2N8NZF0_STREU</name>
<organism evidence="4 5">
    <name type="scientific">Streptomyces eurocidicus</name>
    <name type="common">Streptoverticillium eurocidicus</name>
    <dbReference type="NCBI Taxonomy" id="66423"/>
    <lineage>
        <taxon>Bacteria</taxon>
        <taxon>Bacillati</taxon>
        <taxon>Actinomycetota</taxon>
        <taxon>Actinomycetes</taxon>
        <taxon>Kitasatosporales</taxon>
        <taxon>Streptomycetaceae</taxon>
        <taxon>Streptomyces</taxon>
    </lineage>
</organism>
<evidence type="ECO:0000259" key="2">
    <source>
        <dbReference type="Pfam" id="PF22036"/>
    </source>
</evidence>
<keyword evidence="5" id="KW-1185">Reference proteome</keyword>
<evidence type="ECO:0000256" key="1">
    <source>
        <dbReference type="SAM" id="SignalP"/>
    </source>
</evidence>
<evidence type="ECO:0000313" key="6">
    <source>
        <dbReference type="Proteomes" id="UP000528608"/>
    </source>
</evidence>
<sequence length="162" mass="17601">MEFSRFMRAAAPLALALCCISAPSVEAEPSPTSRGGPECTARERGYEDATVPAVGQTWTLDFGVNSPVGPGPFVATIAFTSASQATIKVIQGPAMYQGLTQDITYTSTRLRSCQYVLTWHEPKTGLFVTQVEDYSEHRAYDTVVDPAKGTMIHFTGTLFRAR</sequence>
<dbReference type="InterPro" id="IPR053892">
    <property type="entry name" value="MoaF-like"/>
</dbReference>
<reference evidence="5" key="1">
    <citation type="submission" date="2015-07" db="EMBL/GenBank/DDBJ databases">
        <authorList>
            <person name="Graham D.E."/>
            <person name="Giannone R.J."/>
            <person name="Gulvik C.A."/>
            <person name="Hettich R.L."/>
            <person name="Klingeman D.M."/>
            <person name="Mahan K.M."/>
            <person name="Parry R.J."/>
            <person name="Spain J.C."/>
        </authorList>
    </citation>
    <scope>NUCLEOTIDE SEQUENCE [LARGE SCALE GENOMIC DNA]</scope>
    <source>
        <strain evidence="5">ATCC 27428</strain>
    </source>
</reference>
<dbReference type="AlphaFoldDB" id="A0A2N8NZF0"/>
<dbReference type="Pfam" id="PF22036">
    <property type="entry name" value="MoaF_like"/>
    <property type="match status" value="1"/>
</dbReference>
<reference evidence="4" key="2">
    <citation type="submission" date="2015-07" db="EMBL/GenBank/DDBJ databases">
        <authorList>
            <person name="Noorani M."/>
        </authorList>
    </citation>
    <scope>NUCLEOTIDE SEQUENCE [LARGE SCALE GENOMIC DNA]</scope>
    <source>
        <strain evidence="4">ATCC 27428</strain>
    </source>
</reference>
<reference evidence="3 6" key="3">
    <citation type="submission" date="2020-08" db="EMBL/GenBank/DDBJ databases">
        <title>Genomic Encyclopedia of Type Strains, Phase III (KMG-III): the genomes of soil and plant-associated and newly described type strains.</title>
        <authorList>
            <person name="Whitman W."/>
        </authorList>
    </citation>
    <scope>NUCLEOTIDE SEQUENCE [LARGE SCALE GENOMIC DNA]</scope>
    <source>
        <strain evidence="3 6">CECT 3259</strain>
    </source>
</reference>
<dbReference type="RefSeq" id="WP_102917178.1">
    <property type="nucleotide sequence ID" value="NZ_JACHJF010000014.1"/>
</dbReference>
<feature type="domain" description="MoaF-like" evidence="2">
    <location>
        <begin position="71"/>
        <end position="158"/>
    </location>
</feature>
<gene>
    <name evidence="4" type="ORF">AF335_05600</name>
    <name evidence="3" type="ORF">FHS36_004290</name>
</gene>
<accession>A0A2N8NZF0</accession>
<dbReference type="OrthoDB" id="8794267at2"/>
<evidence type="ECO:0000313" key="3">
    <source>
        <dbReference type="EMBL" id="MBB5120841.1"/>
    </source>
</evidence>
<feature type="signal peptide" evidence="1">
    <location>
        <begin position="1"/>
        <end position="27"/>
    </location>
</feature>
<keyword evidence="1" id="KW-0732">Signal</keyword>
<evidence type="ECO:0000313" key="5">
    <source>
        <dbReference type="Proteomes" id="UP000235945"/>
    </source>
</evidence>
<dbReference type="EMBL" id="JACHJF010000014">
    <property type="protein sequence ID" value="MBB5120841.1"/>
    <property type="molecule type" value="Genomic_DNA"/>
</dbReference>
<dbReference type="EMBL" id="LGUI01000002">
    <property type="protein sequence ID" value="PNE34139.1"/>
    <property type="molecule type" value="Genomic_DNA"/>
</dbReference>
<evidence type="ECO:0000313" key="4">
    <source>
        <dbReference type="EMBL" id="PNE34139.1"/>
    </source>
</evidence>
<proteinExistence type="predicted"/>
<feature type="chain" id="PRO_5042698195" description="MoaF-like domain-containing protein" evidence="1">
    <location>
        <begin position="28"/>
        <end position="162"/>
    </location>
</feature>
<dbReference type="Proteomes" id="UP000235945">
    <property type="component" value="Unassembled WGS sequence"/>
</dbReference>